<dbReference type="Proteomes" id="UP000566819">
    <property type="component" value="Unassembled WGS sequence"/>
</dbReference>
<proteinExistence type="predicted"/>
<dbReference type="GO" id="GO:0031177">
    <property type="term" value="F:phosphopantetheine binding"/>
    <property type="evidence" value="ECO:0007669"/>
    <property type="project" value="TreeGrafter"/>
</dbReference>
<accession>A0A8H4W2B5</accession>
<comment type="caution">
    <text evidence="3">The sequence shown here is derived from an EMBL/GenBank/DDBJ whole genome shotgun (WGS) entry which is preliminary data.</text>
</comment>
<dbReference type="PROSITE" id="PS50075">
    <property type="entry name" value="CARRIER"/>
    <property type="match status" value="1"/>
</dbReference>
<feature type="domain" description="Carrier" evidence="2">
    <location>
        <begin position="77"/>
        <end position="152"/>
    </location>
</feature>
<dbReference type="GO" id="GO:0044550">
    <property type="term" value="P:secondary metabolite biosynthetic process"/>
    <property type="evidence" value="ECO:0007669"/>
    <property type="project" value="TreeGrafter"/>
</dbReference>
<dbReference type="InterPro" id="IPR009081">
    <property type="entry name" value="PP-bd_ACP"/>
</dbReference>
<dbReference type="AlphaFoldDB" id="A0A8H4W2B5"/>
<dbReference type="PANTHER" id="PTHR45527:SF1">
    <property type="entry name" value="FATTY ACID SYNTHASE"/>
    <property type="match status" value="1"/>
</dbReference>
<evidence type="ECO:0000313" key="3">
    <source>
        <dbReference type="EMBL" id="KAF4628439.1"/>
    </source>
</evidence>
<dbReference type="GO" id="GO:0016874">
    <property type="term" value="F:ligase activity"/>
    <property type="evidence" value="ECO:0007669"/>
    <property type="project" value="UniProtKB-KW"/>
</dbReference>
<dbReference type="SUPFAM" id="SSF56801">
    <property type="entry name" value="Acetyl-CoA synthetase-like"/>
    <property type="match status" value="1"/>
</dbReference>
<gene>
    <name evidence="3" type="ORF">G7Y89_g9707</name>
</gene>
<keyword evidence="4" id="KW-1185">Reference proteome</keyword>
<dbReference type="InterPro" id="IPR045851">
    <property type="entry name" value="AMP-bd_C_sf"/>
</dbReference>
<dbReference type="GO" id="GO:0043041">
    <property type="term" value="P:amino acid activation for nonribosomal peptide biosynthetic process"/>
    <property type="evidence" value="ECO:0007669"/>
    <property type="project" value="TreeGrafter"/>
</dbReference>
<organism evidence="3 4">
    <name type="scientific">Cudoniella acicularis</name>
    <dbReference type="NCBI Taxonomy" id="354080"/>
    <lineage>
        <taxon>Eukaryota</taxon>
        <taxon>Fungi</taxon>
        <taxon>Dikarya</taxon>
        <taxon>Ascomycota</taxon>
        <taxon>Pezizomycotina</taxon>
        <taxon>Leotiomycetes</taxon>
        <taxon>Helotiales</taxon>
        <taxon>Tricladiaceae</taxon>
        <taxon>Cudoniella</taxon>
    </lineage>
</organism>
<evidence type="ECO:0000259" key="2">
    <source>
        <dbReference type="PROSITE" id="PS50075"/>
    </source>
</evidence>
<evidence type="ECO:0000313" key="4">
    <source>
        <dbReference type="Proteomes" id="UP000566819"/>
    </source>
</evidence>
<dbReference type="GO" id="GO:0005737">
    <property type="term" value="C:cytoplasm"/>
    <property type="evidence" value="ECO:0007669"/>
    <property type="project" value="TreeGrafter"/>
</dbReference>
<keyword evidence="1" id="KW-0436">Ligase</keyword>
<dbReference type="EMBL" id="JAAMPI010000812">
    <property type="protein sequence ID" value="KAF4628439.1"/>
    <property type="molecule type" value="Genomic_DNA"/>
</dbReference>
<dbReference type="Pfam" id="PF00550">
    <property type="entry name" value="PP-binding"/>
    <property type="match status" value="1"/>
</dbReference>
<protein>
    <recommendedName>
        <fullName evidence="2">Carrier domain-containing protein</fullName>
    </recommendedName>
</protein>
<dbReference type="Gene3D" id="1.10.1200.10">
    <property type="entry name" value="ACP-like"/>
    <property type="match status" value="1"/>
</dbReference>
<dbReference type="InterPro" id="IPR036736">
    <property type="entry name" value="ACP-like_sf"/>
</dbReference>
<dbReference type="OrthoDB" id="416786at2759"/>
<sequence length="166" mass="18762">MSPTEEVKYVTTIHKSIGQHLNAYMLPYGYQFLAELPMTIGRKADRQSLLSQQLKLVYPSSKSPSGAQAANVGENQQKFLASIMQFYREVLKLPKEREIGPNDNFFKLGGQSILLLRLQSKLKRNFKKVPTLPEPFKGPTPLIISQKILDLQPLLQPAQLSIQARI</sequence>
<dbReference type="Gene3D" id="3.30.300.30">
    <property type="match status" value="1"/>
</dbReference>
<name>A0A8H4W2B5_9HELO</name>
<reference evidence="3 4" key="1">
    <citation type="submission" date="2020-03" db="EMBL/GenBank/DDBJ databases">
        <title>Draft Genome Sequence of Cudoniella acicularis.</title>
        <authorList>
            <person name="Buettner E."/>
            <person name="Kellner H."/>
        </authorList>
    </citation>
    <scope>NUCLEOTIDE SEQUENCE [LARGE SCALE GENOMIC DNA]</scope>
    <source>
        <strain evidence="3 4">DSM 108380</strain>
    </source>
</reference>
<dbReference type="SUPFAM" id="SSF47336">
    <property type="entry name" value="ACP-like"/>
    <property type="match status" value="1"/>
</dbReference>
<evidence type="ECO:0000256" key="1">
    <source>
        <dbReference type="ARBA" id="ARBA00022598"/>
    </source>
</evidence>
<dbReference type="PANTHER" id="PTHR45527">
    <property type="entry name" value="NONRIBOSOMAL PEPTIDE SYNTHETASE"/>
    <property type="match status" value="1"/>
</dbReference>